<comment type="caution">
    <text evidence="21">The sequence shown here is derived from an EMBL/GenBank/DDBJ whole genome shotgun (WGS) entry which is preliminary data.</text>
</comment>
<evidence type="ECO:0000256" key="12">
    <source>
        <dbReference type="PROSITE-ProRule" id="PRU00110"/>
    </source>
</evidence>
<dbReference type="InterPro" id="IPR004358">
    <property type="entry name" value="Sig_transdc_His_kin-like_C"/>
</dbReference>
<evidence type="ECO:0000256" key="10">
    <source>
        <dbReference type="ARBA" id="ARBA00023012"/>
    </source>
</evidence>
<dbReference type="NCBIfam" id="TIGR00229">
    <property type="entry name" value="sensory_box"/>
    <property type="match status" value="2"/>
</dbReference>
<dbReference type="CDD" id="cd17546">
    <property type="entry name" value="REC_hyHK_CKI1_RcsC-like"/>
    <property type="match status" value="1"/>
</dbReference>
<comment type="catalytic activity">
    <reaction evidence="1">
        <text>ATP + protein L-histidine = ADP + protein N-phospho-L-histidine.</text>
        <dbReference type="EC" id="2.7.13.3"/>
    </reaction>
</comment>
<dbReference type="PROSITE" id="PS50110">
    <property type="entry name" value="RESPONSE_REGULATORY"/>
    <property type="match status" value="1"/>
</dbReference>
<dbReference type="PROSITE" id="PS50113">
    <property type="entry name" value="PAC"/>
    <property type="match status" value="1"/>
</dbReference>
<evidence type="ECO:0000256" key="2">
    <source>
        <dbReference type="ARBA" id="ARBA00004651"/>
    </source>
</evidence>
<dbReference type="Gene3D" id="1.20.120.160">
    <property type="entry name" value="HPT domain"/>
    <property type="match status" value="1"/>
</dbReference>
<dbReference type="Pfam" id="PF01627">
    <property type="entry name" value="Hpt"/>
    <property type="match status" value="1"/>
</dbReference>
<proteinExistence type="predicted"/>
<dbReference type="InterPro" id="IPR005467">
    <property type="entry name" value="His_kinase_dom"/>
</dbReference>
<dbReference type="InterPro" id="IPR036641">
    <property type="entry name" value="HPT_dom_sf"/>
</dbReference>
<keyword evidence="8" id="KW-0067">ATP-binding</keyword>
<feature type="domain" description="PAC" evidence="19">
    <location>
        <begin position="275"/>
        <end position="329"/>
    </location>
</feature>
<dbReference type="CDD" id="cd00088">
    <property type="entry name" value="HPT"/>
    <property type="match status" value="1"/>
</dbReference>
<evidence type="ECO:0000256" key="5">
    <source>
        <dbReference type="ARBA" id="ARBA00022553"/>
    </source>
</evidence>
<keyword evidence="10" id="KW-0902">Two-component regulatory system</keyword>
<dbReference type="InterPro" id="IPR011006">
    <property type="entry name" value="CheY-like_superfamily"/>
</dbReference>
<dbReference type="InterPro" id="IPR000700">
    <property type="entry name" value="PAS-assoc_C"/>
</dbReference>
<evidence type="ECO:0000256" key="13">
    <source>
        <dbReference type="PROSITE-ProRule" id="PRU00169"/>
    </source>
</evidence>
<evidence type="ECO:0000259" key="18">
    <source>
        <dbReference type="PROSITE" id="PS50112"/>
    </source>
</evidence>
<dbReference type="EMBL" id="JAEMHK010000007">
    <property type="protein sequence ID" value="MBJ6800587.1"/>
    <property type="molecule type" value="Genomic_DNA"/>
</dbReference>
<dbReference type="InterPro" id="IPR035965">
    <property type="entry name" value="PAS-like_dom_sf"/>
</dbReference>
<evidence type="ECO:0000256" key="9">
    <source>
        <dbReference type="ARBA" id="ARBA00022989"/>
    </source>
</evidence>
<dbReference type="SMART" id="SM00091">
    <property type="entry name" value="PAS"/>
    <property type="match status" value="2"/>
</dbReference>
<feature type="domain" description="HPt" evidence="20">
    <location>
        <begin position="764"/>
        <end position="855"/>
    </location>
</feature>
<dbReference type="Pfam" id="PF02518">
    <property type="entry name" value="HATPase_c"/>
    <property type="match status" value="1"/>
</dbReference>
<feature type="transmembrane region" description="Helical" evidence="15">
    <location>
        <begin position="6"/>
        <end position="29"/>
    </location>
</feature>
<organism evidence="21 22">
    <name type="scientific">Geomonas propionica</name>
    <dbReference type="NCBI Taxonomy" id="2798582"/>
    <lineage>
        <taxon>Bacteria</taxon>
        <taxon>Pseudomonadati</taxon>
        <taxon>Thermodesulfobacteriota</taxon>
        <taxon>Desulfuromonadia</taxon>
        <taxon>Geobacterales</taxon>
        <taxon>Geobacteraceae</taxon>
        <taxon>Geomonas</taxon>
    </lineage>
</organism>
<dbReference type="PANTHER" id="PTHR45339:SF1">
    <property type="entry name" value="HYBRID SIGNAL TRANSDUCTION HISTIDINE KINASE J"/>
    <property type="match status" value="1"/>
</dbReference>
<dbReference type="Pfam" id="PF13426">
    <property type="entry name" value="PAS_9"/>
    <property type="match status" value="2"/>
</dbReference>
<dbReference type="PRINTS" id="PR00344">
    <property type="entry name" value="BCTRLSENSOR"/>
</dbReference>
<evidence type="ECO:0000313" key="21">
    <source>
        <dbReference type="EMBL" id="MBJ6800587.1"/>
    </source>
</evidence>
<dbReference type="PROSITE" id="PS50894">
    <property type="entry name" value="HPT"/>
    <property type="match status" value="1"/>
</dbReference>
<dbReference type="PROSITE" id="PS50112">
    <property type="entry name" value="PAS"/>
    <property type="match status" value="2"/>
</dbReference>
<evidence type="ECO:0000313" key="22">
    <source>
        <dbReference type="Proteomes" id="UP000641025"/>
    </source>
</evidence>
<dbReference type="Gene3D" id="1.10.287.130">
    <property type="match status" value="1"/>
</dbReference>
<dbReference type="SUPFAM" id="SSF47226">
    <property type="entry name" value="Histidine-containing phosphotransfer domain, HPT domain"/>
    <property type="match status" value="1"/>
</dbReference>
<keyword evidence="6 15" id="KW-0812">Transmembrane</keyword>
<dbReference type="Pfam" id="PF00072">
    <property type="entry name" value="Response_reg"/>
    <property type="match status" value="1"/>
</dbReference>
<protein>
    <recommendedName>
        <fullName evidence="3">histidine kinase</fullName>
        <ecNumber evidence="3">2.7.13.3</ecNumber>
    </recommendedName>
</protein>
<evidence type="ECO:0000256" key="11">
    <source>
        <dbReference type="ARBA" id="ARBA00023136"/>
    </source>
</evidence>
<dbReference type="CDD" id="cd00082">
    <property type="entry name" value="HisKA"/>
    <property type="match status" value="1"/>
</dbReference>
<evidence type="ECO:0000259" key="20">
    <source>
        <dbReference type="PROSITE" id="PS50894"/>
    </source>
</evidence>
<comment type="subcellular location">
    <subcellularLocation>
        <location evidence="2">Cell membrane</location>
        <topology evidence="2">Multi-pass membrane protein</topology>
    </subcellularLocation>
</comment>
<keyword evidence="9 15" id="KW-1133">Transmembrane helix</keyword>
<dbReference type="SUPFAM" id="SSF47384">
    <property type="entry name" value="Homodimeric domain of signal transducing histidine kinase"/>
    <property type="match status" value="1"/>
</dbReference>
<feature type="domain" description="Response regulatory" evidence="17">
    <location>
        <begin position="611"/>
        <end position="729"/>
    </location>
</feature>
<dbReference type="Proteomes" id="UP000641025">
    <property type="component" value="Unassembled WGS sequence"/>
</dbReference>
<dbReference type="InterPro" id="IPR003661">
    <property type="entry name" value="HisK_dim/P_dom"/>
</dbReference>
<dbReference type="InterPro" id="IPR000014">
    <property type="entry name" value="PAS"/>
</dbReference>
<dbReference type="Gene3D" id="3.30.450.20">
    <property type="entry name" value="PAS domain"/>
    <property type="match status" value="2"/>
</dbReference>
<dbReference type="PROSITE" id="PS50109">
    <property type="entry name" value="HIS_KIN"/>
    <property type="match status" value="1"/>
</dbReference>
<dbReference type="InterPro" id="IPR036890">
    <property type="entry name" value="HATPase_C_sf"/>
</dbReference>
<name>A0ABS0YT05_9BACT</name>
<dbReference type="EC" id="2.7.13.3" evidence="3"/>
<dbReference type="RefSeq" id="WP_199395094.1">
    <property type="nucleotide sequence ID" value="NZ_JAEMHK010000007.1"/>
</dbReference>
<evidence type="ECO:0000259" key="17">
    <source>
        <dbReference type="PROSITE" id="PS50110"/>
    </source>
</evidence>
<evidence type="ECO:0000256" key="4">
    <source>
        <dbReference type="ARBA" id="ARBA00022475"/>
    </source>
</evidence>
<dbReference type="PANTHER" id="PTHR45339">
    <property type="entry name" value="HYBRID SIGNAL TRANSDUCTION HISTIDINE KINASE J"/>
    <property type="match status" value="1"/>
</dbReference>
<reference evidence="21 22" key="1">
    <citation type="submission" date="2020-12" db="EMBL/GenBank/DDBJ databases">
        <title>Geomonas sp. Red259, isolated from paddy soil.</title>
        <authorList>
            <person name="Xu Z."/>
            <person name="Zhang Z."/>
            <person name="Masuda Y."/>
            <person name="Itoh H."/>
            <person name="Senoo K."/>
        </authorList>
    </citation>
    <scope>NUCLEOTIDE SEQUENCE [LARGE SCALE GENOMIC DNA]</scope>
    <source>
        <strain evidence="21 22">Red259</strain>
    </source>
</reference>
<dbReference type="Gene3D" id="3.40.50.2300">
    <property type="match status" value="1"/>
</dbReference>
<evidence type="ECO:0000259" key="16">
    <source>
        <dbReference type="PROSITE" id="PS50109"/>
    </source>
</evidence>
<dbReference type="InterPro" id="IPR003594">
    <property type="entry name" value="HATPase_dom"/>
</dbReference>
<dbReference type="SUPFAM" id="SSF55785">
    <property type="entry name" value="PYP-like sensor domain (PAS domain)"/>
    <property type="match status" value="2"/>
</dbReference>
<evidence type="ECO:0000256" key="7">
    <source>
        <dbReference type="ARBA" id="ARBA00022741"/>
    </source>
</evidence>
<dbReference type="InterPro" id="IPR008207">
    <property type="entry name" value="Sig_transdc_His_kin_Hpt_dom"/>
</dbReference>
<sequence length="881" mass="95236">MNAERSLKITITSTLALVILQGGLTCLILENMRGGAGGGLDLRQSALLLIAVACTVFGWFLAWHYTARRDDPGAEEGGPHAALLLQSVEEGVVSVDGAGYVTFANQAAHELLGYREGELAGRDLREVMHHGRTLDCTSCGKQSCLLHPAFIGGRRQRSRNELLWRNNGSSFSADFSCSALAGGSRPGAVLTFRDVSARREVEERLRLQGAALEAAMNGIIIANRQERIIWVNQALCRILGCTPEQLLGKDPQSLFSSERDPELLAELAESLEARRPWQGELVGHRGDGTALDQEVTVAPVLDETGGVGNFVWILLDISRRKRSEAALQESTRLQEEANRQLVRTVQRANELAVKSARASAAKSEFLANMSHEIRTPMNAIVGAGHLLRETELSPRQGEYLQTLMVSADLLLGIINDVLDFSKIEAGKLMIGQVTFAVRAVVDELLAVYAHRARQQGIDLHVELDSQIPDLITGDPMRLAQILNNLLSNALKFTRHGSVQLAVKLARKDAGSAELIFAVRDSGIGILAEDQAQLFQAFTQLDGSITRSHSGTGLGLAICKRLTTMMKGEIWCESIPGLGSTFSFWLPFGIAAADSRVERKKEAGFTPFRQQRVLLVEDNPFNQKVALALLERGGLQVTVAGNGAEAVELVRAKEFDLVLMDVRMPGMDGLTATREIRALGKPGTESLPILAVSANAMDQDVAASLEAGMDGHIAKPFTPDSLYGAIAAWLNGPGSAAAGGREQVEERPQVAKVDFETGVRQTGGDRKLYRDLLRQFEREYQDQGGEVERELRAGNREEASRLAHSVKGIAGVLAALPLHGAAQRLETALKGEGDVTAVLSDFREELKATIACLQAEGWQNLTSSNPRQPAEATGNGSSRANA</sequence>
<keyword evidence="4" id="KW-1003">Cell membrane</keyword>
<evidence type="ECO:0000256" key="1">
    <source>
        <dbReference type="ARBA" id="ARBA00000085"/>
    </source>
</evidence>
<feature type="modified residue" description="4-aspartylphosphate" evidence="13">
    <location>
        <position position="660"/>
    </location>
</feature>
<keyword evidence="22" id="KW-1185">Reference proteome</keyword>
<feature type="domain" description="PAS" evidence="18">
    <location>
        <begin position="84"/>
        <end position="129"/>
    </location>
</feature>
<dbReference type="SMART" id="SM00448">
    <property type="entry name" value="REC"/>
    <property type="match status" value="1"/>
</dbReference>
<dbReference type="Gene3D" id="3.30.565.10">
    <property type="entry name" value="Histidine kinase-like ATPase, C-terminal domain"/>
    <property type="match status" value="1"/>
</dbReference>
<accession>A0ABS0YT05</accession>
<evidence type="ECO:0000256" key="8">
    <source>
        <dbReference type="ARBA" id="ARBA00022840"/>
    </source>
</evidence>
<keyword evidence="11 15" id="KW-0472">Membrane</keyword>
<dbReference type="Pfam" id="PF00512">
    <property type="entry name" value="HisKA"/>
    <property type="match status" value="1"/>
</dbReference>
<dbReference type="SUPFAM" id="SSF52172">
    <property type="entry name" value="CheY-like"/>
    <property type="match status" value="1"/>
</dbReference>
<gene>
    <name evidence="21" type="ORF">JFN90_10620</name>
</gene>
<evidence type="ECO:0000256" key="3">
    <source>
        <dbReference type="ARBA" id="ARBA00012438"/>
    </source>
</evidence>
<dbReference type="InterPro" id="IPR036097">
    <property type="entry name" value="HisK_dim/P_sf"/>
</dbReference>
<dbReference type="CDD" id="cd00130">
    <property type="entry name" value="PAS"/>
    <property type="match status" value="2"/>
</dbReference>
<feature type="domain" description="PAS" evidence="18">
    <location>
        <begin position="211"/>
        <end position="274"/>
    </location>
</feature>
<evidence type="ECO:0000256" key="6">
    <source>
        <dbReference type="ARBA" id="ARBA00022692"/>
    </source>
</evidence>
<dbReference type="SMART" id="SM00073">
    <property type="entry name" value="HPT"/>
    <property type="match status" value="1"/>
</dbReference>
<dbReference type="CDD" id="cd16922">
    <property type="entry name" value="HATPase_EvgS-ArcB-TorS-like"/>
    <property type="match status" value="1"/>
</dbReference>
<evidence type="ECO:0000256" key="15">
    <source>
        <dbReference type="SAM" id="Phobius"/>
    </source>
</evidence>
<evidence type="ECO:0000259" key="19">
    <source>
        <dbReference type="PROSITE" id="PS50113"/>
    </source>
</evidence>
<dbReference type="SMART" id="SM00387">
    <property type="entry name" value="HATPase_c"/>
    <property type="match status" value="1"/>
</dbReference>
<dbReference type="SUPFAM" id="SSF55874">
    <property type="entry name" value="ATPase domain of HSP90 chaperone/DNA topoisomerase II/histidine kinase"/>
    <property type="match status" value="1"/>
</dbReference>
<feature type="domain" description="Histidine kinase" evidence="16">
    <location>
        <begin position="368"/>
        <end position="589"/>
    </location>
</feature>
<evidence type="ECO:0000256" key="14">
    <source>
        <dbReference type="SAM" id="MobiDB-lite"/>
    </source>
</evidence>
<feature type="transmembrane region" description="Helical" evidence="15">
    <location>
        <begin position="45"/>
        <end position="65"/>
    </location>
</feature>
<dbReference type="InterPro" id="IPR001789">
    <property type="entry name" value="Sig_transdc_resp-reg_receiver"/>
</dbReference>
<keyword evidence="5 13" id="KW-0597">Phosphoprotein</keyword>
<feature type="region of interest" description="Disordered" evidence="14">
    <location>
        <begin position="860"/>
        <end position="881"/>
    </location>
</feature>
<feature type="modified residue" description="Phosphohistidine" evidence="12">
    <location>
        <position position="803"/>
    </location>
</feature>
<keyword evidence="7" id="KW-0547">Nucleotide-binding</keyword>
<dbReference type="SMART" id="SM00388">
    <property type="entry name" value="HisKA"/>
    <property type="match status" value="1"/>
</dbReference>